<dbReference type="Proteomes" id="UP000624703">
    <property type="component" value="Unassembled WGS sequence"/>
</dbReference>
<feature type="signal peptide" evidence="1">
    <location>
        <begin position="1"/>
        <end position="22"/>
    </location>
</feature>
<dbReference type="EMBL" id="JAENIM010000043">
    <property type="protein sequence ID" value="MBK1792164.1"/>
    <property type="molecule type" value="Genomic_DNA"/>
</dbReference>
<dbReference type="InterPro" id="IPR023614">
    <property type="entry name" value="Porin_dom_sf"/>
</dbReference>
<dbReference type="Gene3D" id="2.40.160.10">
    <property type="entry name" value="Porin"/>
    <property type="match status" value="1"/>
</dbReference>
<evidence type="ECO:0000313" key="2">
    <source>
        <dbReference type="EMBL" id="MBK1792164.1"/>
    </source>
</evidence>
<accession>A0A8J7SKL2</accession>
<evidence type="ECO:0000313" key="3">
    <source>
        <dbReference type="Proteomes" id="UP000624703"/>
    </source>
</evidence>
<gene>
    <name evidence="2" type="ORF">JIN82_13460</name>
</gene>
<dbReference type="AlphaFoldDB" id="A0A8J7SKL2"/>
<organism evidence="2 3">
    <name type="scientific">Persicirhabdus sediminis</name>
    <dbReference type="NCBI Taxonomy" id="454144"/>
    <lineage>
        <taxon>Bacteria</taxon>
        <taxon>Pseudomonadati</taxon>
        <taxon>Verrucomicrobiota</taxon>
        <taxon>Verrucomicrobiia</taxon>
        <taxon>Verrucomicrobiales</taxon>
        <taxon>Verrucomicrobiaceae</taxon>
        <taxon>Persicirhabdus</taxon>
    </lineage>
</organism>
<evidence type="ECO:0000256" key="1">
    <source>
        <dbReference type="SAM" id="SignalP"/>
    </source>
</evidence>
<keyword evidence="3" id="KW-1185">Reference proteome</keyword>
<feature type="chain" id="PRO_5035255962" description="Porin" evidence="1">
    <location>
        <begin position="23"/>
        <end position="415"/>
    </location>
</feature>
<dbReference type="RefSeq" id="WP_200312177.1">
    <property type="nucleotide sequence ID" value="NZ_JAENIM010000043.1"/>
</dbReference>
<comment type="caution">
    <text evidence="2">The sequence shown here is derived from an EMBL/GenBank/DDBJ whole genome shotgun (WGS) entry which is preliminary data.</text>
</comment>
<keyword evidence="1" id="KW-0732">Signal</keyword>
<reference evidence="2" key="1">
    <citation type="submission" date="2021-01" db="EMBL/GenBank/DDBJ databases">
        <title>Modified the classification status of verrucomicrobia.</title>
        <authorList>
            <person name="Feng X."/>
        </authorList>
    </citation>
    <scope>NUCLEOTIDE SEQUENCE</scope>
    <source>
        <strain evidence="2">_KCTC 22039</strain>
    </source>
</reference>
<evidence type="ECO:0008006" key="4">
    <source>
        <dbReference type="Google" id="ProtNLM"/>
    </source>
</evidence>
<proteinExistence type="predicted"/>
<protein>
    <recommendedName>
        <fullName evidence="4">Porin</fullName>
    </recommendedName>
</protein>
<sequence length="415" mass="46349">MHTLEKLAAIGVAAILPIPALAGEAALTPQPEANDGNWCSWISGKPGVLYKNDDNPYVQKLEVFGRFHWQYGHVDAEDANGDSFDYQVEEVRRFRLGAGMKFLNHWDIRANADLTSDNATRGVDFGQNNLGYKGLFEAKLTFNAASAFDLDSVDTLTIAAGRHLLQQSGEFAVSSRFIKTVERSALGNYGHPGNSTGLVVKASKDELSGHLGIYSGDASQEFSRFTTSQIYGGNLRYDYSQAAGFDKAYVDWRMLYNADTQVNQTYKQEWTSSLNTMIEHDRWTFLGDFMIIKNGKQSDANYERGGNIWGISVIPTYYLIQDKLEAAFRYQYAKADRDEGFRMYSRYATAAGSVEGADINNGYGDEHHSIYAGLNYYLCGDNTKLMFGAQWDDLSSAGDTVYRGTTLYGAFRMYF</sequence>
<name>A0A8J7SKL2_9BACT</name>